<name>A0A0A9N7B1_ARUDO</name>
<dbReference type="AlphaFoldDB" id="A0A0A9N7B1"/>
<organism evidence="1">
    <name type="scientific">Arundo donax</name>
    <name type="common">Giant reed</name>
    <name type="synonym">Donax arundinaceus</name>
    <dbReference type="NCBI Taxonomy" id="35708"/>
    <lineage>
        <taxon>Eukaryota</taxon>
        <taxon>Viridiplantae</taxon>
        <taxon>Streptophyta</taxon>
        <taxon>Embryophyta</taxon>
        <taxon>Tracheophyta</taxon>
        <taxon>Spermatophyta</taxon>
        <taxon>Magnoliopsida</taxon>
        <taxon>Liliopsida</taxon>
        <taxon>Poales</taxon>
        <taxon>Poaceae</taxon>
        <taxon>PACMAD clade</taxon>
        <taxon>Arundinoideae</taxon>
        <taxon>Arundineae</taxon>
        <taxon>Arundo</taxon>
    </lineage>
</organism>
<reference evidence="1" key="2">
    <citation type="journal article" date="2015" name="Data Brief">
        <title>Shoot transcriptome of the giant reed, Arundo donax.</title>
        <authorList>
            <person name="Barrero R.A."/>
            <person name="Guerrero F.D."/>
            <person name="Moolhuijzen P."/>
            <person name="Goolsby J.A."/>
            <person name="Tidwell J."/>
            <person name="Bellgard S.E."/>
            <person name="Bellgard M.I."/>
        </authorList>
    </citation>
    <scope>NUCLEOTIDE SEQUENCE</scope>
    <source>
        <tissue evidence="1">Shoot tissue taken approximately 20 cm above the soil surface</tissue>
    </source>
</reference>
<evidence type="ECO:0000313" key="1">
    <source>
        <dbReference type="EMBL" id="JAD82555.1"/>
    </source>
</evidence>
<dbReference type="EMBL" id="GBRH01215340">
    <property type="protein sequence ID" value="JAD82555.1"/>
    <property type="molecule type" value="Transcribed_RNA"/>
</dbReference>
<sequence length="27" mass="3248">MDDHHLVFCMLCQSKQHHQKLHSPLSF</sequence>
<reference evidence="1" key="1">
    <citation type="submission" date="2014-09" db="EMBL/GenBank/DDBJ databases">
        <authorList>
            <person name="Magalhaes I.L.F."/>
            <person name="Oliveira U."/>
            <person name="Santos F.R."/>
            <person name="Vidigal T.H.D.A."/>
            <person name="Brescovit A.D."/>
            <person name="Santos A.J."/>
        </authorList>
    </citation>
    <scope>NUCLEOTIDE SEQUENCE</scope>
    <source>
        <tissue evidence="1">Shoot tissue taken approximately 20 cm above the soil surface</tissue>
    </source>
</reference>
<protein>
    <submittedName>
        <fullName evidence="1">Uncharacterized protein</fullName>
    </submittedName>
</protein>
<accession>A0A0A9N7B1</accession>
<proteinExistence type="predicted"/>